<reference evidence="1 2" key="1">
    <citation type="journal article" date="2021" name="Hortic Res">
        <title>Chromosome-scale assembly of the Dendrobium chrysotoxum genome enhances the understanding of orchid evolution.</title>
        <authorList>
            <person name="Zhang Y."/>
            <person name="Zhang G.Q."/>
            <person name="Zhang D."/>
            <person name="Liu X.D."/>
            <person name="Xu X.Y."/>
            <person name="Sun W.H."/>
            <person name="Yu X."/>
            <person name="Zhu X."/>
            <person name="Wang Z.W."/>
            <person name="Zhao X."/>
            <person name="Zhong W.Y."/>
            <person name="Chen H."/>
            <person name="Yin W.L."/>
            <person name="Huang T."/>
            <person name="Niu S.C."/>
            <person name="Liu Z.J."/>
        </authorList>
    </citation>
    <scope>NUCLEOTIDE SEQUENCE [LARGE SCALE GENOMIC DNA]</scope>
    <source>
        <strain evidence="1">Lindl</strain>
    </source>
</reference>
<evidence type="ECO:0000313" key="1">
    <source>
        <dbReference type="EMBL" id="KAH0456443.1"/>
    </source>
</evidence>
<keyword evidence="2" id="KW-1185">Reference proteome</keyword>
<evidence type="ECO:0008006" key="3">
    <source>
        <dbReference type="Google" id="ProtNLM"/>
    </source>
</evidence>
<evidence type="ECO:0000313" key="2">
    <source>
        <dbReference type="Proteomes" id="UP000775213"/>
    </source>
</evidence>
<organism evidence="1 2">
    <name type="scientific">Dendrobium chrysotoxum</name>
    <name type="common">Orchid</name>
    <dbReference type="NCBI Taxonomy" id="161865"/>
    <lineage>
        <taxon>Eukaryota</taxon>
        <taxon>Viridiplantae</taxon>
        <taxon>Streptophyta</taxon>
        <taxon>Embryophyta</taxon>
        <taxon>Tracheophyta</taxon>
        <taxon>Spermatophyta</taxon>
        <taxon>Magnoliopsida</taxon>
        <taxon>Liliopsida</taxon>
        <taxon>Asparagales</taxon>
        <taxon>Orchidaceae</taxon>
        <taxon>Epidendroideae</taxon>
        <taxon>Malaxideae</taxon>
        <taxon>Dendrobiinae</taxon>
        <taxon>Dendrobium</taxon>
    </lineage>
</organism>
<sequence length="61" mass="7385">MFHKLKHPLFKGEVEPRGNITVMKYKAEFTILARYVKDEKCYRFLRGLKDELRYALIPLRI</sequence>
<dbReference type="EMBL" id="JAGFBR010000013">
    <property type="protein sequence ID" value="KAH0456443.1"/>
    <property type="molecule type" value="Genomic_DNA"/>
</dbReference>
<comment type="caution">
    <text evidence="1">The sequence shown here is derived from an EMBL/GenBank/DDBJ whole genome shotgun (WGS) entry which is preliminary data.</text>
</comment>
<accession>A0AAV7GLF3</accession>
<dbReference type="Proteomes" id="UP000775213">
    <property type="component" value="Unassembled WGS sequence"/>
</dbReference>
<protein>
    <recommendedName>
        <fullName evidence="3">Retrotransposon gag domain-containing protein</fullName>
    </recommendedName>
</protein>
<dbReference type="AlphaFoldDB" id="A0AAV7GLF3"/>
<name>A0AAV7GLF3_DENCH</name>
<gene>
    <name evidence="1" type="ORF">IEQ34_014350</name>
</gene>
<proteinExistence type="predicted"/>